<reference evidence="4" key="1">
    <citation type="journal article" date="2019" name="Int. J. Syst. Evol. Microbiol.">
        <title>The Global Catalogue of Microorganisms (GCM) 10K type strain sequencing project: providing services to taxonomists for standard genome sequencing and annotation.</title>
        <authorList>
            <consortium name="The Broad Institute Genomics Platform"/>
            <consortium name="The Broad Institute Genome Sequencing Center for Infectious Disease"/>
            <person name="Wu L."/>
            <person name="Ma J."/>
        </authorList>
    </citation>
    <scope>NUCLEOTIDE SEQUENCE [LARGE SCALE GENOMIC DNA]</scope>
    <source>
        <strain evidence="4">CGMCC 1.12942</strain>
    </source>
</reference>
<keyword evidence="1" id="KW-0472">Membrane</keyword>
<accession>A0ABW2RH13</accession>
<dbReference type="RefSeq" id="WP_379863462.1">
    <property type="nucleotide sequence ID" value="NZ_JBHTBW010000006.1"/>
</dbReference>
<name>A0ABW2RH13_9BACL</name>
<protein>
    <submittedName>
        <fullName evidence="3">CPBP family intramembrane glutamic endopeptidase</fullName>
        <ecNumber evidence="3">3.4.-.-</ecNumber>
    </submittedName>
</protein>
<feature type="transmembrane region" description="Helical" evidence="1">
    <location>
        <begin position="119"/>
        <end position="142"/>
    </location>
</feature>
<dbReference type="GO" id="GO:0016787">
    <property type="term" value="F:hydrolase activity"/>
    <property type="evidence" value="ECO:0007669"/>
    <property type="project" value="UniProtKB-KW"/>
</dbReference>
<gene>
    <name evidence="3" type="ORF">ACFQNG_03570</name>
</gene>
<feature type="transmembrane region" description="Helical" evidence="1">
    <location>
        <begin position="154"/>
        <end position="177"/>
    </location>
</feature>
<dbReference type="Proteomes" id="UP001596500">
    <property type="component" value="Unassembled WGS sequence"/>
</dbReference>
<evidence type="ECO:0000256" key="1">
    <source>
        <dbReference type="SAM" id="Phobius"/>
    </source>
</evidence>
<feature type="transmembrane region" description="Helical" evidence="1">
    <location>
        <begin position="49"/>
        <end position="71"/>
    </location>
</feature>
<proteinExistence type="predicted"/>
<keyword evidence="1" id="KW-1133">Transmembrane helix</keyword>
<dbReference type="InterPro" id="IPR052710">
    <property type="entry name" value="CAAX_protease"/>
</dbReference>
<dbReference type="EMBL" id="JBHTBW010000006">
    <property type="protein sequence ID" value="MFC7440243.1"/>
    <property type="molecule type" value="Genomic_DNA"/>
</dbReference>
<keyword evidence="3" id="KW-0378">Hydrolase</keyword>
<dbReference type="Pfam" id="PF02517">
    <property type="entry name" value="Rce1-like"/>
    <property type="match status" value="1"/>
</dbReference>
<feature type="transmembrane region" description="Helical" evidence="1">
    <location>
        <begin position="92"/>
        <end position="113"/>
    </location>
</feature>
<evidence type="ECO:0000259" key="2">
    <source>
        <dbReference type="Pfam" id="PF02517"/>
    </source>
</evidence>
<keyword evidence="4" id="KW-1185">Reference proteome</keyword>
<organism evidence="3 4">
    <name type="scientific">Laceyella putida</name>
    <dbReference type="NCBI Taxonomy" id="110101"/>
    <lineage>
        <taxon>Bacteria</taxon>
        <taxon>Bacillati</taxon>
        <taxon>Bacillota</taxon>
        <taxon>Bacilli</taxon>
        <taxon>Bacillales</taxon>
        <taxon>Thermoactinomycetaceae</taxon>
        <taxon>Laceyella</taxon>
    </lineage>
</organism>
<feature type="transmembrane region" description="Helical" evidence="1">
    <location>
        <begin position="247"/>
        <end position="263"/>
    </location>
</feature>
<dbReference type="PANTHER" id="PTHR36435">
    <property type="entry name" value="SLR1288 PROTEIN"/>
    <property type="match status" value="1"/>
</dbReference>
<sequence length="318" mass="35670">MDQLRHGVAWCLCAMFFLMVPLEFASLEWRLTPHGTWLITPAEASSAPLALVMAICSILVLVGSFVFVLCGCLRRFTHEQRLLESTLQARDIAYFTAWVQTFNLFFTLMLLLFPGLGEAMALSLFTPYLPFCWMCLSAAWILKGRWRQIGFVQLDSAFWVKVPLAVIGIYLLFVFVVDRHLTEWFADVCSLELSSWREDSISEGIKQASGLNPLLVVLQLIAIGLIGPMAEEILFRGFLQDWLTKDWGAGVGVMASALLFALFHIDVPLLPTLFLLGMALALLKSWTKNLWAPILFHCFNNTIATLVDMSGSGLVGYF</sequence>
<evidence type="ECO:0000313" key="4">
    <source>
        <dbReference type="Proteomes" id="UP001596500"/>
    </source>
</evidence>
<feature type="transmembrane region" description="Helical" evidence="1">
    <location>
        <begin position="214"/>
        <end position="235"/>
    </location>
</feature>
<comment type="caution">
    <text evidence="3">The sequence shown here is derived from an EMBL/GenBank/DDBJ whole genome shotgun (WGS) entry which is preliminary data.</text>
</comment>
<feature type="domain" description="CAAX prenyl protease 2/Lysostaphin resistance protein A-like" evidence="2">
    <location>
        <begin position="215"/>
        <end position="303"/>
    </location>
</feature>
<dbReference type="InterPro" id="IPR003675">
    <property type="entry name" value="Rce1/LyrA-like_dom"/>
</dbReference>
<keyword evidence="1" id="KW-0812">Transmembrane</keyword>
<dbReference type="PANTHER" id="PTHR36435:SF1">
    <property type="entry name" value="CAAX AMINO TERMINAL PROTEASE FAMILY PROTEIN"/>
    <property type="match status" value="1"/>
</dbReference>
<dbReference type="EC" id="3.4.-.-" evidence="3"/>
<evidence type="ECO:0000313" key="3">
    <source>
        <dbReference type="EMBL" id="MFC7440243.1"/>
    </source>
</evidence>